<reference evidence="2" key="1">
    <citation type="journal article" date="2021" name="Nat. Commun.">
        <title>Genetic determinants of endophytism in the Arabidopsis root mycobiome.</title>
        <authorList>
            <person name="Mesny F."/>
            <person name="Miyauchi S."/>
            <person name="Thiergart T."/>
            <person name="Pickel B."/>
            <person name="Atanasova L."/>
            <person name="Karlsson M."/>
            <person name="Huettel B."/>
            <person name="Barry K.W."/>
            <person name="Haridas S."/>
            <person name="Chen C."/>
            <person name="Bauer D."/>
            <person name="Andreopoulos W."/>
            <person name="Pangilinan J."/>
            <person name="LaButti K."/>
            <person name="Riley R."/>
            <person name="Lipzen A."/>
            <person name="Clum A."/>
            <person name="Drula E."/>
            <person name="Henrissat B."/>
            <person name="Kohler A."/>
            <person name="Grigoriev I.V."/>
            <person name="Martin F.M."/>
            <person name="Hacquard S."/>
        </authorList>
    </citation>
    <scope>NUCLEOTIDE SEQUENCE</scope>
    <source>
        <strain evidence="2">MPI-CAGE-AT-0023</strain>
    </source>
</reference>
<evidence type="ECO:0000256" key="1">
    <source>
        <dbReference type="SAM" id="MobiDB-lite"/>
    </source>
</evidence>
<dbReference type="PANTHER" id="PTHR33099">
    <property type="entry name" value="FE2OG DIOXYGENASE DOMAIN-CONTAINING PROTEIN"/>
    <property type="match status" value="1"/>
</dbReference>
<dbReference type="RefSeq" id="XP_046053112.1">
    <property type="nucleotide sequence ID" value="XM_046189800.1"/>
</dbReference>
<feature type="compositionally biased region" description="Low complexity" evidence="1">
    <location>
        <begin position="10"/>
        <end position="20"/>
    </location>
</feature>
<dbReference type="Gene3D" id="2.60.120.620">
    <property type="entry name" value="q2cbj1_9rhob like domain"/>
    <property type="match status" value="1"/>
</dbReference>
<dbReference type="EMBL" id="JAGMUX010000004">
    <property type="protein sequence ID" value="KAH7261235.1"/>
    <property type="molecule type" value="Genomic_DNA"/>
</dbReference>
<dbReference type="PANTHER" id="PTHR33099:SF7">
    <property type="entry name" value="MYND-TYPE DOMAIN-CONTAINING PROTEIN"/>
    <property type="match status" value="1"/>
</dbReference>
<dbReference type="Proteomes" id="UP000720189">
    <property type="component" value="Unassembled WGS sequence"/>
</dbReference>
<comment type="caution">
    <text evidence="2">The sequence shown here is derived from an EMBL/GenBank/DDBJ whole genome shotgun (WGS) entry which is preliminary data.</text>
</comment>
<evidence type="ECO:0000313" key="3">
    <source>
        <dbReference type="Proteomes" id="UP000720189"/>
    </source>
</evidence>
<sequence>MTDYSDEGSESSSGNEYTESTHALSRTLDSIRSTGEISTFNVYSQYANPGLVIEGDRLISLPLKEDYAQAIQSICQQAPFGHRNKTVVGTSVRNTWELDASKSNLMNKNWSEDFDSRILRNTARGLGLFQPRADPHKLLLYESGSFFKPHKDSEKKQGMIGTLVVCLPSQHEGGDVCLSFGSQKRRLSTAENSEFDLIAMSWYSDVTHEVERQTSGYRLVLTYKLFATGEDELSASTVFQQTKDLKSMLAKFRTDFPKVGRLLYPLDHLYTESSLCLRNLKGRDRSVGRCLNEICSEAGFYFMLGHTTHFKAERDDCYGGEDEDHTTLRTLYNLNGDQVSSELVLGLDDFLDYDIEREAPDSEDEGGEMVYQDLLKPRDDPYSRQVATAFMENALSFYRQFWPDGGVPSLISKFQELTKDTISAEAFDTLCASFKSFAKHPPLFESFEVWADPICQEKIQSQSSWKHNHREFILNTLKKRSEDEEWILQTFLRKIVPRAERYPLLCLLKHMSSERTGSFKKSPELYKSTLEHAGQQLYLPMEELRSGLFTGRWSQGSELVEQLKEANINCAGQEALRILEWNCKTLNENKEVWLPFENYGIYDKFLEPLLKILEANKAPPIPAVQDFLEIAHTCINLSII</sequence>
<dbReference type="AlphaFoldDB" id="A0A9P9HPD8"/>
<proteinExistence type="predicted"/>
<keyword evidence="3" id="KW-1185">Reference proteome</keyword>
<organism evidence="2 3">
    <name type="scientific">Fusarium redolens</name>
    <dbReference type="NCBI Taxonomy" id="48865"/>
    <lineage>
        <taxon>Eukaryota</taxon>
        <taxon>Fungi</taxon>
        <taxon>Dikarya</taxon>
        <taxon>Ascomycota</taxon>
        <taxon>Pezizomycotina</taxon>
        <taxon>Sordariomycetes</taxon>
        <taxon>Hypocreomycetidae</taxon>
        <taxon>Hypocreales</taxon>
        <taxon>Nectriaceae</taxon>
        <taxon>Fusarium</taxon>
        <taxon>Fusarium redolens species complex</taxon>
    </lineage>
</organism>
<protein>
    <recommendedName>
        <fullName evidence="4">Prolyl 4-hydroxylase alpha subunit Fe(2+) 2OG dioxygenase domain-containing protein</fullName>
    </recommendedName>
</protein>
<dbReference type="OrthoDB" id="27483at2759"/>
<dbReference type="GeneID" id="70219754"/>
<name>A0A9P9HPD8_FUSRE</name>
<gene>
    <name evidence="2" type="ORF">BKA55DRAFT_536244</name>
</gene>
<evidence type="ECO:0008006" key="4">
    <source>
        <dbReference type="Google" id="ProtNLM"/>
    </source>
</evidence>
<evidence type="ECO:0000313" key="2">
    <source>
        <dbReference type="EMBL" id="KAH7261235.1"/>
    </source>
</evidence>
<accession>A0A9P9HPD8</accession>
<feature type="region of interest" description="Disordered" evidence="1">
    <location>
        <begin position="1"/>
        <end position="22"/>
    </location>
</feature>